<name>A0A4Y7PSW0_9AGAM</name>
<dbReference type="AlphaFoldDB" id="A0A4Y7PSW0"/>
<sequence>MVASPVFRIPAEILSHIFLACLPDEFTGEDIHPWSWDACVDCGERYRWQRRDCGAGFNLEI</sequence>
<keyword evidence="2" id="KW-1185">Reference proteome</keyword>
<proteinExistence type="predicted"/>
<gene>
    <name evidence="1" type="ORF">BD410DRAFT_794111</name>
</gene>
<dbReference type="EMBL" id="ML170218">
    <property type="protein sequence ID" value="TDL17649.1"/>
    <property type="molecule type" value="Genomic_DNA"/>
</dbReference>
<organism evidence="1 2">
    <name type="scientific">Rickenella mellea</name>
    <dbReference type="NCBI Taxonomy" id="50990"/>
    <lineage>
        <taxon>Eukaryota</taxon>
        <taxon>Fungi</taxon>
        <taxon>Dikarya</taxon>
        <taxon>Basidiomycota</taxon>
        <taxon>Agaricomycotina</taxon>
        <taxon>Agaricomycetes</taxon>
        <taxon>Hymenochaetales</taxon>
        <taxon>Rickenellaceae</taxon>
        <taxon>Rickenella</taxon>
    </lineage>
</organism>
<evidence type="ECO:0000313" key="1">
    <source>
        <dbReference type="EMBL" id="TDL17649.1"/>
    </source>
</evidence>
<reference evidence="1 2" key="1">
    <citation type="submission" date="2018-06" db="EMBL/GenBank/DDBJ databases">
        <title>A transcriptomic atlas of mushroom development highlights an independent origin of complex multicellularity.</title>
        <authorList>
            <consortium name="DOE Joint Genome Institute"/>
            <person name="Krizsan K."/>
            <person name="Almasi E."/>
            <person name="Merenyi Z."/>
            <person name="Sahu N."/>
            <person name="Viragh M."/>
            <person name="Koszo T."/>
            <person name="Mondo S."/>
            <person name="Kiss B."/>
            <person name="Balint B."/>
            <person name="Kues U."/>
            <person name="Barry K."/>
            <person name="Hegedus J.C."/>
            <person name="Henrissat B."/>
            <person name="Johnson J."/>
            <person name="Lipzen A."/>
            <person name="Ohm R."/>
            <person name="Nagy I."/>
            <person name="Pangilinan J."/>
            <person name="Yan J."/>
            <person name="Xiong Y."/>
            <person name="Grigoriev I.V."/>
            <person name="Hibbett D.S."/>
            <person name="Nagy L.G."/>
        </authorList>
    </citation>
    <scope>NUCLEOTIDE SEQUENCE [LARGE SCALE GENOMIC DNA]</scope>
    <source>
        <strain evidence="1 2">SZMC22713</strain>
    </source>
</reference>
<dbReference type="VEuPathDB" id="FungiDB:BD410DRAFT_794111"/>
<evidence type="ECO:0000313" key="2">
    <source>
        <dbReference type="Proteomes" id="UP000294933"/>
    </source>
</evidence>
<accession>A0A4Y7PSW0</accession>
<protein>
    <submittedName>
        <fullName evidence="1">Uncharacterized protein</fullName>
    </submittedName>
</protein>
<dbReference type="OrthoDB" id="3248197at2759"/>
<dbReference type="Proteomes" id="UP000294933">
    <property type="component" value="Unassembled WGS sequence"/>
</dbReference>